<sequence>MATVSYIEKARQRRLNALASLGTADRSHHRSRFTSIFDNAFDANDGETPLIARNNVVAFRSTRHALVAANDNDTAAESAAA</sequence>
<reference evidence="1" key="1">
    <citation type="journal article" date="2023" name="Int. J. Syst. Evol. Microbiol.">
        <title>Sinisalibacter aestuarii sp. nov., isolated from estuarine sediment of the Arakawa River.</title>
        <authorList>
            <person name="Arafat S.T."/>
            <person name="Hirano S."/>
            <person name="Sato A."/>
            <person name="Takeuchi K."/>
            <person name="Yasuda T."/>
            <person name="Terahara T."/>
            <person name="Hamada M."/>
            <person name="Kobayashi T."/>
        </authorList>
    </citation>
    <scope>NUCLEOTIDE SEQUENCE</scope>
    <source>
        <strain evidence="1">B-399</strain>
    </source>
</reference>
<dbReference type="RefSeq" id="WP_281840245.1">
    <property type="nucleotide sequence ID" value="NZ_BROH01000001.1"/>
</dbReference>
<keyword evidence="2" id="KW-1185">Reference proteome</keyword>
<gene>
    <name evidence="1" type="ORF">STA1M1_01480</name>
</gene>
<evidence type="ECO:0000313" key="1">
    <source>
        <dbReference type="EMBL" id="GKY86279.1"/>
    </source>
</evidence>
<accession>A0ABQ5LMN8</accession>
<name>A0ABQ5LMN8_9RHOB</name>
<organism evidence="1 2">
    <name type="scientific">Sinisalibacter aestuarii</name>
    <dbReference type="NCBI Taxonomy" id="2949426"/>
    <lineage>
        <taxon>Bacteria</taxon>
        <taxon>Pseudomonadati</taxon>
        <taxon>Pseudomonadota</taxon>
        <taxon>Alphaproteobacteria</taxon>
        <taxon>Rhodobacterales</taxon>
        <taxon>Roseobacteraceae</taxon>
        <taxon>Sinisalibacter</taxon>
    </lineage>
</organism>
<comment type="caution">
    <text evidence="1">The sequence shown here is derived from an EMBL/GenBank/DDBJ whole genome shotgun (WGS) entry which is preliminary data.</text>
</comment>
<proteinExistence type="predicted"/>
<evidence type="ECO:0000313" key="2">
    <source>
        <dbReference type="Proteomes" id="UP001144205"/>
    </source>
</evidence>
<dbReference type="EMBL" id="BROH01000001">
    <property type="protein sequence ID" value="GKY86279.1"/>
    <property type="molecule type" value="Genomic_DNA"/>
</dbReference>
<protein>
    <submittedName>
        <fullName evidence="1">Uncharacterized protein</fullName>
    </submittedName>
</protein>
<dbReference type="Proteomes" id="UP001144205">
    <property type="component" value="Unassembled WGS sequence"/>
</dbReference>